<sequence length="260" mass="29854">MEIEQDWQSYRSTINENAAIFSVNLGLFEQFPAVNHICEIIVQFDVPYLSDDTGLPQLETYVDLQQNLLKISTLISAQPNVYYAGNILCNGNATLYFYCNDALDVTDVLDSSFPQATHIQKQFDPTWDLYFDFLIISPLEMKLNATTELLNTLKNSGKDLSNNYQIEHKFHFLNEQNLSSFLEYISTKAMPLGDIRLSSETISIHEEEEGYTVKLVQELSLDNSYIFQLVKEFDALAFQYEGDYIGWECLDVLIDKAQLN</sequence>
<feature type="domain" description="Regulator of ribonuclease activity B" evidence="2">
    <location>
        <begin position="145"/>
        <end position="249"/>
    </location>
</feature>
<accession>A0AB38HA85</accession>
<dbReference type="Pfam" id="PF06877">
    <property type="entry name" value="RraB"/>
    <property type="match status" value="1"/>
</dbReference>
<feature type="domain" description="DUF695" evidence="1">
    <location>
        <begin position="5"/>
        <end position="134"/>
    </location>
</feature>
<protein>
    <submittedName>
        <fullName evidence="3">Uncharacterized protein conserved in bacteria</fullName>
    </submittedName>
</protein>
<proteinExistence type="predicted"/>
<dbReference type="Proteomes" id="UP000254496">
    <property type="component" value="Unassembled WGS sequence"/>
</dbReference>
<dbReference type="NCBIfam" id="TIGR01619">
    <property type="entry name" value="hyp_HI0040"/>
    <property type="match status" value="1"/>
</dbReference>
<dbReference type="InterPro" id="IPR006506">
    <property type="entry name" value="CHP01619"/>
</dbReference>
<evidence type="ECO:0000313" key="4">
    <source>
        <dbReference type="Proteomes" id="UP000254496"/>
    </source>
</evidence>
<dbReference type="InterPro" id="IPR036701">
    <property type="entry name" value="RraB-like_sf"/>
</dbReference>
<dbReference type="AlphaFoldDB" id="A0AB38HA85"/>
<dbReference type="Pfam" id="PF05117">
    <property type="entry name" value="DUF695"/>
    <property type="match status" value="1"/>
</dbReference>
<dbReference type="Gene3D" id="3.30.70.970">
    <property type="entry name" value="RraB-like"/>
    <property type="match status" value="1"/>
</dbReference>
<gene>
    <name evidence="3" type="ORF">NCTC8540_01044</name>
</gene>
<organism evidence="3 4">
    <name type="scientific">Canicola haemoglobinophilus</name>
    <dbReference type="NCBI Taxonomy" id="733"/>
    <lineage>
        <taxon>Bacteria</taxon>
        <taxon>Pseudomonadati</taxon>
        <taxon>Pseudomonadota</taxon>
        <taxon>Gammaproteobacteria</taxon>
        <taxon>Pasteurellales</taxon>
        <taxon>Pasteurellaceae</taxon>
        <taxon>Canicola</taxon>
    </lineage>
</organism>
<dbReference type="InterPro" id="IPR009671">
    <property type="entry name" value="RraB_dom"/>
</dbReference>
<evidence type="ECO:0000259" key="1">
    <source>
        <dbReference type="Pfam" id="PF05117"/>
    </source>
</evidence>
<reference evidence="3 4" key="1">
    <citation type="submission" date="2018-06" db="EMBL/GenBank/DDBJ databases">
        <authorList>
            <consortium name="Pathogen Informatics"/>
            <person name="Doyle S."/>
        </authorList>
    </citation>
    <scope>NUCLEOTIDE SEQUENCE [LARGE SCALE GENOMIC DNA]</scope>
    <source>
        <strain evidence="3 4">NCTC8540</strain>
    </source>
</reference>
<name>A0AB38HA85_9PAST</name>
<dbReference type="InterPro" id="IPR016097">
    <property type="entry name" value="DUF695"/>
</dbReference>
<comment type="caution">
    <text evidence="3">The sequence shown here is derived from an EMBL/GenBank/DDBJ whole genome shotgun (WGS) entry which is preliminary data.</text>
</comment>
<evidence type="ECO:0000259" key="2">
    <source>
        <dbReference type="Pfam" id="PF06877"/>
    </source>
</evidence>
<evidence type="ECO:0000313" key="3">
    <source>
        <dbReference type="EMBL" id="STO68549.1"/>
    </source>
</evidence>
<dbReference type="SUPFAM" id="SSF89946">
    <property type="entry name" value="Hypothetical protein VC0424"/>
    <property type="match status" value="1"/>
</dbReference>
<dbReference type="RefSeq" id="WP_115072937.1">
    <property type="nucleotide sequence ID" value="NZ_UGHE01000002.1"/>
</dbReference>
<dbReference type="EMBL" id="UGHJ01000001">
    <property type="protein sequence ID" value="STO68549.1"/>
    <property type="molecule type" value="Genomic_DNA"/>
</dbReference>